<comment type="caution">
    <text evidence="14">The sequence shown here is derived from an EMBL/GenBank/DDBJ whole genome shotgun (WGS) entry which is preliminary data.</text>
</comment>
<evidence type="ECO:0000256" key="4">
    <source>
        <dbReference type="ARBA" id="ARBA00022833"/>
    </source>
</evidence>
<keyword evidence="9 10" id="KW-0539">Nucleus</keyword>
<feature type="domain" description="Nuclear receptor" evidence="12">
    <location>
        <begin position="21"/>
        <end position="96"/>
    </location>
</feature>
<keyword evidence="6 10" id="KW-0238">DNA-binding</keyword>
<evidence type="ECO:0000313" key="15">
    <source>
        <dbReference type="Proteomes" id="UP000678393"/>
    </source>
</evidence>
<dbReference type="InterPro" id="IPR035500">
    <property type="entry name" value="NHR-like_dom_sf"/>
</dbReference>
<dbReference type="GO" id="GO:0043565">
    <property type="term" value="F:sequence-specific DNA binding"/>
    <property type="evidence" value="ECO:0007669"/>
    <property type="project" value="InterPro"/>
</dbReference>
<keyword evidence="4 10" id="KW-0862">Zinc</keyword>
<keyword evidence="3 10" id="KW-0863">Zinc-finger</keyword>
<dbReference type="Proteomes" id="UP000678393">
    <property type="component" value="Unassembled WGS sequence"/>
</dbReference>
<dbReference type="EMBL" id="CAJHNH020004913">
    <property type="protein sequence ID" value="CAG5131892.1"/>
    <property type="molecule type" value="Genomic_DNA"/>
</dbReference>
<feature type="compositionally biased region" description="Basic and acidic residues" evidence="11">
    <location>
        <begin position="116"/>
        <end position="132"/>
    </location>
</feature>
<evidence type="ECO:0000256" key="7">
    <source>
        <dbReference type="ARBA" id="ARBA00023163"/>
    </source>
</evidence>
<dbReference type="OrthoDB" id="6099097at2759"/>
<accession>A0A8S3ZVG6</accession>
<dbReference type="Gene3D" id="3.30.50.10">
    <property type="entry name" value="Erythroid Transcription Factor GATA-1, subunit A"/>
    <property type="match status" value="1"/>
</dbReference>
<dbReference type="InterPro" id="IPR000536">
    <property type="entry name" value="Nucl_hrmn_rcpt_lig-bd"/>
</dbReference>
<evidence type="ECO:0000313" key="14">
    <source>
        <dbReference type="EMBL" id="CAG5131892.1"/>
    </source>
</evidence>
<keyword evidence="8 10" id="KW-0675">Receptor</keyword>
<reference evidence="14" key="1">
    <citation type="submission" date="2021-04" db="EMBL/GenBank/DDBJ databases">
        <authorList>
            <consortium name="Molecular Ecology Group"/>
        </authorList>
    </citation>
    <scope>NUCLEOTIDE SEQUENCE</scope>
</reference>
<dbReference type="PROSITE" id="PS51843">
    <property type="entry name" value="NR_LBD"/>
    <property type="match status" value="1"/>
</dbReference>
<keyword evidence="7 10" id="KW-0804">Transcription</keyword>
<evidence type="ECO:0000256" key="5">
    <source>
        <dbReference type="ARBA" id="ARBA00023015"/>
    </source>
</evidence>
<dbReference type="GO" id="GO:0008270">
    <property type="term" value="F:zinc ion binding"/>
    <property type="evidence" value="ECO:0007669"/>
    <property type="project" value="UniProtKB-KW"/>
</dbReference>
<organism evidence="14 15">
    <name type="scientific">Candidula unifasciata</name>
    <dbReference type="NCBI Taxonomy" id="100452"/>
    <lineage>
        <taxon>Eukaryota</taxon>
        <taxon>Metazoa</taxon>
        <taxon>Spiralia</taxon>
        <taxon>Lophotrochozoa</taxon>
        <taxon>Mollusca</taxon>
        <taxon>Gastropoda</taxon>
        <taxon>Heterobranchia</taxon>
        <taxon>Euthyneura</taxon>
        <taxon>Panpulmonata</taxon>
        <taxon>Eupulmonata</taxon>
        <taxon>Stylommatophora</taxon>
        <taxon>Helicina</taxon>
        <taxon>Helicoidea</taxon>
        <taxon>Geomitridae</taxon>
        <taxon>Candidula</taxon>
    </lineage>
</organism>
<evidence type="ECO:0000256" key="1">
    <source>
        <dbReference type="ARBA" id="ARBA00005993"/>
    </source>
</evidence>
<protein>
    <submittedName>
        <fullName evidence="14">Uncharacterized protein</fullName>
    </submittedName>
</protein>
<dbReference type="PROSITE" id="PS00031">
    <property type="entry name" value="NUCLEAR_REC_DBD_1"/>
    <property type="match status" value="1"/>
</dbReference>
<evidence type="ECO:0000256" key="11">
    <source>
        <dbReference type="SAM" id="MobiDB-lite"/>
    </source>
</evidence>
<dbReference type="Gene3D" id="1.10.565.10">
    <property type="entry name" value="Retinoid X Receptor"/>
    <property type="match status" value="1"/>
</dbReference>
<evidence type="ECO:0000259" key="13">
    <source>
        <dbReference type="PROSITE" id="PS51843"/>
    </source>
</evidence>
<evidence type="ECO:0000256" key="3">
    <source>
        <dbReference type="ARBA" id="ARBA00022771"/>
    </source>
</evidence>
<dbReference type="GO" id="GO:0003700">
    <property type="term" value="F:DNA-binding transcription factor activity"/>
    <property type="evidence" value="ECO:0007669"/>
    <property type="project" value="InterPro"/>
</dbReference>
<dbReference type="PRINTS" id="PR00047">
    <property type="entry name" value="STROIDFINGER"/>
</dbReference>
<dbReference type="PANTHER" id="PTHR24082">
    <property type="entry name" value="NUCLEAR HORMONE RECEPTOR"/>
    <property type="match status" value="1"/>
</dbReference>
<evidence type="ECO:0000259" key="12">
    <source>
        <dbReference type="PROSITE" id="PS51030"/>
    </source>
</evidence>
<keyword evidence="5 10" id="KW-0805">Transcription regulation</keyword>
<dbReference type="SUPFAM" id="SSF57716">
    <property type="entry name" value="Glucocorticoid receptor-like (DNA-binding domain)"/>
    <property type="match status" value="1"/>
</dbReference>
<evidence type="ECO:0000256" key="8">
    <source>
        <dbReference type="ARBA" id="ARBA00023170"/>
    </source>
</evidence>
<dbReference type="AlphaFoldDB" id="A0A8S3ZVG6"/>
<gene>
    <name evidence="14" type="ORF">CUNI_LOCUS17450</name>
</gene>
<evidence type="ECO:0000256" key="2">
    <source>
        <dbReference type="ARBA" id="ARBA00022723"/>
    </source>
</evidence>
<dbReference type="GO" id="GO:0005634">
    <property type="term" value="C:nucleus"/>
    <property type="evidence" value="ECO:0007669"/>
    <property type="project" value="UniProtKB-SubCell"/>
</dbReference>
<evidence type="ECO:0000256" key="10">
    <source>
        <dbReference type="RuleBase" id="RU004334"/>
    </source>
</evidence>
<dbReference type="PROSITE" id="PS51030">
    <property type="entry name" value="NUCLEAR_REC_DBD_2"/>
    <property type="match status" value="1"/>
</dbReference>
<evidence type="ECO:0000256" key="6">
    <source>
        <dbReference type="ARBA" id="ARBA00023125"/>
    </source>
</evidence>
<dbReference type="SMART" id="SM00399">
    <property type="entry name" value="ZnF_C4"/>
    <property type="match status" value="1"/>
</dbReference>
<dbReference type="InterPro" id="IPR013088">
    <property type="entry name" value="Znf_NHR/GATA"/>
</dbReference>
<dbReference type="Pfam" id="PF00104">
    <property type="entry name" value="Hormone_recep"/>
    <property type="match status" value="1"/>
</dbReference>
<dbReference type="CDD" id="cd06916">
    <property type="entry name" value="NR_DBD_like"/>
    <property type="match status" value="1"/>
</dbReference>
<dbReference type="InterPro" id="IPR001628">
    <property type="entry name" value="Znf_hrmn_rcpt"/>
</dbReference>
<dbReference type="InterPro" id="IPR050234">
    <property type="entry name" value="Nuclear_hormone_rcpt_NR1"/>
</dbReference>
<dbReference type="FunFam" id="3.30.50.10:FF:000030">
    <property type="entry name" value="Nuclear Hormone Receptor family"/>
    <property type="match status" value="1"/>
</dbReference>
<dbReference type="PRINTS" id="PR00398">
    <property type="entry name" value="STRDHORMONER"/>
</dbReference>
<feature type="region of interest" description="Disordered" evidence="11">
    <location>
        <begin position="116"/>
        <end position="136"/>
    </location>
</feature>
<dbReference type="InterPro" id="IPR001723">
    <property type="entry name" value="Nuclear_hrmn_rcpt"/>
</dbReference>
<feature type="domain" description="NR LBD" evidence="13">
    <location>
        <begin position="364"/>
        <end position="601"/>
    </location>
</feature>
<feature type="region of interest" description="Disordered" evidence="11">
    <location>
        <begin position="298"/>
        <end position="319"/>
    </location>
</feature>
<dbReference type="SMART" id="SM00430">
    <property type="entry name" value="HOLI"/>
    <property type="match status" value="1"/>
</dbReference>
<dbReference type="Pfam" id="PF00105">
    <property type="entry name" value="zf-C4"/>
    <property type="match status" value="1"/>
</dbReference>
<dbReference type="SUPFAM" id="SSF48508">
    <property type="entry name" value="Nuclear receptor ligand-binding domain"/>
    <property type="match status" value="1"/>
</dbReference>
<keyword evidence="2 10" id="KW-0479">Metal-binding</keyword>
<name>A0A8S3ZVG6_9EUPU</name>
<evidence type="ECO:0000256" key="9">
    <source>
        <dbReference type="ARBA" id="ARBA00023242"/>
    </source>
</evidence>
<comment type="subcellular location">
    <subcellularLocation>
        <location evidence="10">Nucleus</location>
    </subcellularLocation>
</comment>
<comment type="similarity">
    <text evidence="1 10">Belongs to the nuclear hormone receptor family.</text>
</comment>
<proteinExistence type="inferred from homology"/>
<sequence length="605" mass="68609">MKMRGKKRLPEERTSNVAGPLPPCRVCGDQAAGFHYGVNTCEACKGFFRRSLVRDGQYECIGTGKCLIDASRRKSCPKCRYLKCLSVGMSKDAIKTGRYTYLKRTQDTLELKRLEESKQQEQSDIDREKEYMSEASEESVSYSMPMGILEYEKKRDLRRSCPSEHATFAAYLNNSPVSRSSSPCVPNNAQPLTKLMPALSAELMSSLPGLSQNNVTRKVDNEELKAAVLPGGKMCHATEKYFSHNSVMPDLKVNSPLNSALLSPLSLGECNDFSPGSQKSYHQRDPCSVKIFSPPIEMPSEVSNTPLPSPASLPLSQQDHTHTASNNWLTYSETELDIFIADIVSSHKINVEDSNGISDEVLHEKVKECKERCSLQTEIFGHMGPIKRDVHDQIYISTGLDVDGRLDDLSYAAEKMDIYIRQMIAFMKLIPGFRSLLLSDQTALVKASIYDIFLLGYFRGYIKEESMIVEPSISYCKHQMETFHSEEHLDQIFHISQKLQNLHLTFEMIVVLKALCIFMPDRAQLDEPDCIEQLHFKTAQCLLLLLKRHYPDNSGIIFSRIISLLTLSRNNEEDCRKFIMTDMFTGTYKERFHSVPILFELFNAI</sequence>
<keyword evidence="15" id="KW-1185">Reference proteome</keyword>